<comment type="caution">
    <text evidence="1">The sequence shown here is derived from an EMBL/GenBank/DDBJ whole genome shotgun (WGS) entry which is preliminary data.</text>
</comment>
<dbReference type="EMBL" id="JAGINT010000002">
    <property type="protein sequence ID" value="MBP2356717.1"/>
    <property type="molecule type" value="Genomic_DNA"/>
</dbReference>
<name>A0ABS4UYM2_9ACTN</name>
<proteinExistence type="predicted"/>
<evidence type="ECO:0000313" key="2">
    <source>
        <dbReference type="Proteomes" id="UP000755585"/>
    </source>
</evidence>
<organism evidence="1 2">
    <name type="scientific">Kribbella aluminosa</name>
    <dbReference type="NCBI Taxonomy" id="416017"/>
    <lineage>
        <taxon>Bacteria</taxon>
        <taxon>Bacillati</taxon>
        <taxon>Actinomycetota</taxon>
        <taxon>Actinomycetes</taxon>
        <taxon>Propionibacteriales</taxon>
        <taxon>Kribbellaceae</taxon>
        <taxon>Kribbella</taxon>
    </lineage>
</organism>
<protein>
    <submittedName>
        <fullName evidence="1">Uncharacterized protein</fullName>
    </submittedName>
</protein>
<reference evidence="1 2" key="1">
    <citation type="submission" date="2021-03" db="EMBL/GenBank/DDBJ databases">
        <title>Sequencing the genomes of 1000 actinobacteria strains.</title>
        <authorList>
            <person name="Klenk H.-P."/>
        </authorList>
    </citation>
    <scope>NUCLEOTIDE SEQUENCE [LARGE SCALE GENOMIC DNA]</scope>
    <source>
        <strain evidence="1 2">DSM 18824</strain>
    </source>
</reference>
<keyword evidence="2" id="KW-1185">Reference proteome</keyword>
<gene>
    <name evidence="1" type="ORF">JOF29_007827</name>
</gene>
<dbReference type="Proteomes" id="UP000755585">
    <property type="component" value="Unassembled WGS sequence"/>
</dbReference>
<accession>A0ABS4UYM2</accession>
<dbReference type="RefSeq" id="WP_209699190.1">
    <property type="nucleotide sequence ID" value="NZ_BAAAVU010000004.1"/>
</dbReference>
<evidence type="ECO:0000313" key="1">
    <source>
        <dbReference type="EMBL" id="MBP2356717.1"/>
    </source>
</evidence>
<sequence>MHYDEFFAQYKSAYELWTFGRLDVDGALAALERLRPIARAVEPADKRATAEYLLAQWANETSPQAGERMARATAALARAGADGGSTAERRTRAEARIAEITGIANETTDVAERYAVLGLNETLAKLVDTLDREGHR</sequence>